<dbReference type="PANTHER" id="PTHR11669">
    <property type="entry name" value="REPLICATION FACTOR C / DNA POLYMERASE III GAMMA-TAU SUBUNIT"/>
    <property type="match status" value="1"/>
</dbReference>
<gene>
    <name evidence="9" type="ORF">RB653_000473</name>
</gene>
<dbReference type="FunFam" id="1.20.272.10:FF:000011">
    <property type="entry name" value="Replication factor C subunit 2"/>
    <property type="match status" value="1"/>
</dbReference>
<evidence type="ECO:0000256" key="7">
    <source>
        <dbReference type="ARBA" id="ARBA00064497"/>
    </source>
</evidence>
<dbReference type="SUPFAM" id="SSF52540">
    <property type="entry name" value="P-loop containing nucleoside triphosphate hydrolases"/>
    <property type="match status" value="1"/>
</dbReference>
<accession>A0AAN7YUD3</accession>
<sequence>MSKLQKKDTEPWVAKYRPKTVDDVSYQEDVISALKKSLNTGNLPHLLFYGPPGTGKTSTILAIAMDIYGPELIKQRVLELNASDERGIEVVRTKIKNFAGYTVNKTTSGTGNNPGATFKLIILDEADSMTADAQAALRRTIETTSKTTRFCLLCNYISRIIDPLASRCAKFRFKPLDTDATIERLKFISLQEGIKCEESVYQAIQTVSDGDMRKAITYLQSAFRFFGNKITDNTIYNIAGSLPPQLIKQLIDCCKKNSFDRLQAMVQSIISQGYPVSQVISQLFDYVLTTKDLNQSQKSHITMKIGNVDRNLIDGSEEFLQLFDLSSFIMKQLNNNSTSANGDDMIIG</sequence>
<dbReference type="GO" id="GO:0005663">
    <property type="term" value="C:DNA replication factor C complex"/>
    <property type="evidence" value="ECO:0007669"/>
    <property type="project" value="TreeGrafter"/>
</dbReference>
<keyword evidence="3" id="KW-0235">DNA replication</keyword>
<dbReference type="SUPFAM" id="SSF48019">
    <property type="entry name" value="post-AAA+ oligomerization domain-like"/>
    <property type="match status" value="1"/>
</dbReference>
<keyword evidence="5" id="KW-0067">ATP-binding</keyword>
<comment type="similarity">
    <text evidence="2">Belongs to the activator 1 small subunits family.</text>
</comment>
<evidence type="ECO:0000256" key="4">
    <source>
        <dbReference type="ARBA" id="ARBA00022741"/>
    </source>
</evidence>
<dbReference type="InterPro" id="IPR027417">
    <property type="entry name" value="P-loop_NTPase"/>
</dbReference>
<dbReference type="InterPro" id="IPR047854">
    <property type="entry name" value="RFC_lid"/>
</dbReference>
<comment type="subunit">
    <text evidence="7">Heteropentamer of various rfc subunits that forms a complex (RFC) with PCNA in the presence of ATP.</text>
</comment>
<dbReference type="GO" id="GO:0016887">
    <property type="term" value="F:ATP hydrolysis activity"/>
    <property type="evidence" value="ECO:0007669"/>
    <property type="project" value="InterPro"/>
</dbReference>
<evidence type="ECO:0000313" key="10">
    <source>
        <dbReference type="Proteomes" id="UP001344447"/>
    </source>
</evidence>
<dbReference type="PANTHER" id="PTHR11669:SF20">
    <property type="entry name" value="REPLICATION FACTOR C SUBUNIT 4"/>
    <property type="match status" value="1"/>
</dbReference>
<reference evidence="9 10" key="1">
    <citation type="submission" date="2023-11" db="EMBL/GenBank/DDBJ databases">
        <title>Dfirmibasis_genome.</title>
        <authorList>
            <person name="Edelbroek B."/>
            <person name="Kjellin J."/>
            <person name="Jerlstrom-Hultqvist J."/>
            <person name="Soderbom F."/>
        </authorList>
    </citation>
    <scope>NUCLEOTIDE SEQUENCE [LARGE SCALE GENOMIC DNA]</scope>
    <source>
        <strain evidence="9 10">TNS-C-14</strain>
    </source>
</reference>
<dbReference type="InterPro" id="IPR003959">
    <property type="entry name" value="ATPase_AAA_core"/>
</dbReference>
<evidence type="ECO:0000256" key="1">
    <source>
        <dbReference type="ARBA" id="ARBA00004123"/>
    </source>
</evidence>
<dbReference type="Pfam" id="PF21960">
    <property type="entry name" value="RCF1-5-like_lid"/>
    <property type="match status" value="1"/>
</dbReference>
<evidence type="ECO:0000256" key="2">
    <source>
        <dbReference type="ARBA" id="ARBA00005378"/>
    </source>
</evidence>
<dbReference type="AlphaFoldDB" id="A0AAN7YUD3"/>
<dbReference type="GO" id="GO:0006281">
    <property type="term" value="P:DNA repair"/>
    <property type="evidence" value="ECO:0007669"/>
    <property type="project" value="TreeGrafter"/>
</dbReference>
<evidence type="ECO:0000256" key="6">
    <source>
        <dbReference type="ARBA" id="ARBA00023242"/>
    </source>
</evidence>
<dbReference type="SMART" id="SM00382">
    <property type="entry name" value="AAA"/>
    <property type="match status" value="1"/>
</dbReference>
<dbReference type="NCBIfam" id="NF001679">
    <property type="entry name" value="PRK00440.1"/>
    <property type="match status" value="1"/>
</dbReference>
<keyword evidence="10" id="KW-1185">Reference proteome</keyword>
<name>A0AAN7YUD3_9MYCE</name>
<evidence type="ECO:0000256" key="5">
    <source>
        <dbReference type="ARBA" id="ARBA00022840"/>
    </source>
</evidence>
<dbReference type="FunFam" id="1.10.8.60:FF:000032">
    <property type="entry name" value="Replication factor C subunit 4"/>
    <property type="match status" value="1"/>
</dbReference>
<dbReference type="Proteomes" id="UP001344447">
    <property type="component" value="Unassembled WGS sequence"/>
</dbReference>
<keyword evidence="4" id="KW-0547">Nucleotide-binding</keyword>
<dbReference type="EMBL" id="JAVFKY010000002">
    <property type="protein sequence ID" value="KAK5580456.1"/>
    <property type="molecule type" value="Genomic_DNA"/>
</dbReference>
<dbReference type="GO" id="GO:0006261">
    <property type="term" value="P:DNA-templated DNA replication"/>
    <property type="evidence" value="ECO:0007669"/>
    <property type="project" value="TreeGrafter"/>
</dbReference>
<evidence type="ECO:0000313" key="9">
    <source>
        <dbReference type="EMBL" id="KAK5580456.1"/>
    </source>
</evidence>
<dbReference type="Pfam" id="PF08542">
    <property type="entry name" value="Rep_fac_C"/>
    <property type="match status" value="1"/>
</dbReference>
<dbReference type="InterPro" id="IPR013748">
    <property type="entry name" value="Rep_factorC_C"/>
</dbReference>
<protein>
    <recommendedName>
        <fullName evidence="8">AAA+ ATPase domain-containing protein</fullName>
    </recommendedName>
</protein>
<evidence type="ECO:0000259" key="8">
    <source>
        <dbReference type="SMART" id="SM00382"/>
    </source>
</evidence>
<dbReference type="InterPro" id="IPR003593">
    <property type="entry name" value="AAA+_ATPase"/>
</dbReference>
<dbReference type="Gene3D" id="3.40.50.300">
    <property type="entry name" value="P-loop containing nucleotide triphosphate hydrolases"/>
    <property type="match status" value="1"/>
</dbReference>
<dbReference type="CDD" id="cd00009">
    <property type="entry name" value="AAA"/>
    <property type="match status" value="1"/>
</dbReference>
<dbReference type="InterPro" id="IPR050238">
    <property type="entry name" value="DNA_Rep/Repair_Clamp_Loader"/>
</dbReference>
<dbReference type="Gene3D" id="1.10.8.60">
    <property type="match status" value="1"/>
</dbReference>
<dbReference type="Pfam" id="PF00004">
    <property type="entry name" value="AAA"/>
    <property type="match status" value="1"/>
</dbReference>
<dbReference type="GO" id="GO:0003689">
    <property type="term" value="F:DNA clamp loader activity"/>
    <property type="evidence" value="ECO:0007669"/>
    <property type="project" value="TreeGrafter"/>
</dbReference>
<comment type="caution">
    <text evidence="9">The sequence shown here is derived from an EMBL/GenBank/DDBJ whole genome shotgun (WGS) entry which is preliminary data.</text>
</comment>
<evidence type="ECO:0000256" key="3">
    <source>
        <dbReference type="ARBA" id="ARBA00022705"/>
    </source>
</evidence>
<organism evidence="9 10">
    <name type="scientific">Dictyostelium firmibasis</name>
    <dbReference type="NCBI Taxonomy" id="79012"/>
    <lineage>
        <taxon>Eukaryota</taxon>
        <taxon>Amoebozoa</taxon>
        <taxon>Evosea</taxon>
        <taxon>Eumycetozoa</taxon>
        <taxon>Dictyostelia</taxon>
        <taxon>Dictyosteliales</taxon>
        <taxon>Dictyosteliaceae</taxon>
        <taxon>Dictyostelium</taxon>
    </lineage>
</organism>
<dbReference type="CDD" id="cd18140">
    <property type="entry name" value="HLD_clamp_RFC"/>
    <property type="match status" value="1"/>
</dbReference>
<comment type="subcellular location">
    <subcellularLocation>
        <location evidence="1">Nucleus</location>
    </subcellularLocation>
</comment>
<dbReference type="Gene3D" id="1.20.272.10">
    <property type="match status" value="1"/>
</dbReference>
<dbReference type="GO" id="GO:0005634">
    <property type="term" value="C:nucleus"/>
    <property type="evidence" value="ECO:0007669"/>
    <property type="project" value="UniProtKB-SubCell"/>
</dbReference>
<proteinExistence type="inferred from homology"/>
<dbReference type="GO" id="GO:0003677">
    <property type="term" value="F:DNA binding"/>
    <property type="evidence" value="ECO:0007669"/>
    <property type="project" value="InterPro"/>
</dbReference>
<dbReference type="GO" id="GO:0005524">
    <property type="term" value="F:ATP binding"/>
    <property type="evidence" value="ECO:0007669"/>
    <property type="project" value="UniProtKB-KW"/>
</dbReference>
<feature type="domain" description="AAA+ ATPase" evidence="8">
    <location>
        <begin position="42"/>
        <end position="177"/>
    </location>
</feature>
<dbReference type="FunFam" id="3.40.50.300:FF:000129">
    <property type="entry name" value="Replication factor C subunit 5"/>
    <property type="match status" value="1"/>
</dbReference>
<dbReference type="InterPro" id="IPR008921">
    <property type="entry name" value="DNA_pol3_clamp-load_cplx_C"/>
</dbReference>
<keyword evidence="6" id="KW-0539">Nucleus</keyword>